<feature type="domain" description="Protein phosphatase 1 regulatory subunit 21 C-terminal" evidence="2">
    <location>
        <begin position="97"/>
        <end position="199"/>
    </location>
</feature>
<feature type="coiled-coil region" evidence="1">
    <location>
        <begin position="142"/>
        <end position="201"/>
    </location>
</feature>
<organism evidence="5">
    <name type="scientific">Onchocerca flexuosa</name>
    <dbReference type="NCBI Taxonomy" id="387005"/>
    <lineage>
        <taxon>Eukaryota</taxon>
        <taxon>Metazoa</taxon>
        <taxon>Ecdysozoa</taxon>
        <taxon>Nematoda</taxon>
        <taxon>Chromadorea</taxon>
        <taxon>Rhabditida</taxon>
        <taxon>Spirurina</taxon>
        <taxon>Spiruromorpha</taxon>
        <taxon>Filarioidea</taxon>
        <taxon>Onchocercidae</taxon>
        <taxon>Onchocerca</taxon>
    </lineage>
</organism>
<reference evidence="5" key="1">
    <citation type="submission" date="2016-06" db="UniProtKB">
        <authorList>
            <consortium name="WormBaseParasite"/>
        </authorList>
    </citation>
    <scope>IDENTIFICATION</scope>
</reference>
<evidence type="ECO:0000313" key="5">
    <source>
        <dbReference type="WBParaSite" id="OFLC_0000333801-mRNA-1"/>
    </source>
</evidence>
<dbReference type="PANTHER" id="PTHR21448:SF0">
    <property type="entry name" value="PROTEIN PHOSPHATASE 1 REGULATORY SUBUNIT 21"/>
    <property type="match status" value="1"/>
</dbReference>
<dbReference type="WBParaSite" id="OFLC_0000333801-mRNA-1">
    <property type="protein sequence ID" value="OFLC_0000333801-mRNA-1"/>
    <property type="gene ID" value="OFLC_0000333801"/>
</dbReference>
<accession>A0A183H777</accession>
<feature type="coiled-coil region" evidence="1">
    <location>
        <begin position="41"/>
        <end position="75"/>
    </location>
</feature>
<gene>
    <name evidence="3" type="ORF">OFLC_LOCUS3338</name>
</gene>
<protein>
    <submittedName>
        <fullName evidence="5">TTKRSYEDQ domain-containing protein</fullName>
    </submittedName>
</protein>
<dbReference type="GO" id="GO:0005769">
    <property type="term" value="C:early endosome"/>
    <property type="evidence" value="ECO:0007669"/>
    <property type="project" value="TreeGrafter"/>
</dbReference>
<dbReference type="Pfam" id="PF21636">
    <property type="entry name" value="PPP1R21_C"/>
    <property type="match status" value="1"/>
</dbReference>
<name>A0A183H777_9BILA</name>
<dbReference type="PANTHER" id="PTHR21448">
    <property type="entry name" value="SMOOTH MUSCLE MYOSIN HEAVY CHAIN-RELATED"/>
    <property type="match status" value="1"/>
</dbReference>
<dbReference type="InterPro" id="IPR049372">
    <property type="entry name" value="PPP1R21_C"/>
</dbReference>
<reference evidence="3 4" key="2">
    <citation type="submission" date="2018-11" db="EMBL/GenBank/DDBJ databases">
        <authorList>
            <consortium name="Pathogen Informatics"/>
        </authorList>
    </citation>
    <scope>NUCLEOTIDE SEQUENCE [LARGE SCALE GENOMIC DNA]</scope>
</reference>
<proteinExistence type="predicted"/>
<evidence type="ECO:0000313" key="4">
    <source>
        <dbReference type="Proteomes" id="UP000267606"/>
    </source>
</evidence>
<dbReference type="GO" id="GO:0016020">
    <property type="term" value="C:membrane"/>
    <property type="evidence" value="ECO:0007669"/>
    <property type="project" value="TreeGrafter"/>
</dbReference>
<evidence type="ECO:0000259" key="2">
    <source>
        <dbReference type="Pfam" id="PF21636"/>
    </source>
</evidence>
<dbReference type="STRING" id="387005.A0A183H777"/>
<dbReference type="EMBL" id="UZAJ01002201">
    <property type="protein sequence ID" value="VDO36150.1"/>
    <property type="molecule type" value="Genomic_DNA"/>
</dbReference>
<sequence>MNSSQLKEENFVPENREIACPSLDSAVPNSGVKMLINENDGEAEHKEIESATKRIIELEKEKERIIVNCELLKTKLELVKSLESGIAISEFPCKDAEVICSYFEERIGDLHADIQHIRSRAFYYKHECKDLLKLAKLSKQESETLREELSRVTARESALKEELEMTRKSYEMQLQNLHEHIANLNARLDEQSKALNSFKDVFNGVTSTKQNSRKPLLK</sequence>
<keyword evidence="4" id="KW-1185">Reference proteome</keyword>
<dbReference type="AlphaFoldDB" id="A0A183H777"/>
<keyword evidence="1" id="KW-0175">Coiled coil</keyword>
<evidence type="ECO:0000256" key="1">
    <source>
        <dbReference type="SAM" id="Coils"/>
    </source>
</evidence>
<dbReference type="InterPro" id="IPR040024">
    <property type="entry name" value="PPP1R21"/>
</dbReference>
<dbReference type="Proteomes" id="UP000267606">
    <property type="component" value="Unassembled WGS sequence"/>
</dbReference>
<evidence type="ECO:0000313" key="3">
    <source>
        <dbReference type="EMBL" id="VDO36150.1"/>
    </source>
</evidence>